<sequence>MEESPAVREPQNSPDTATPERKEERREDQPLFQRLFGSTSKRAGRRHSRGSGEESRENSVSPLRRGTEQRASKDRRHETSSPRFLIGSSKPRQDGHALPPSGRPRDPSKERGSREVPQSPEDVQGGGVAASAWPQGVRKAKSFREEQAPVHREALRRKVSSHATADEQSTTPTKASRLSSSLESIDGDDTRKPTQRSTPTATPPTVTTASPQRSSTESLTTTPLPGVFIRPYPQPGHPRGPPHPSSADTSSGPFSLDSSLNQQPREVEDQMRKASSVDQMTVTETTTTTTHHREHHTRETLTKEQVTKEQLAKEHAAREHIIEQHIKEQHMKEQLNKEQHIREEHTKHTTTTKTCEAKQAAMAAAKQSLLDTLVESIKPDRKTETPKATPRRSLSQTQPQVLPKEEPPPGTPQQEPEGEQTPPRRPLRREASVKRLPAPMNDSESVAVPEFMRIQLNRVESKGQSVIYDTEQEKGGRKEEEDVPRKDTGSMDIPKDTPTEPDLNPLKKDVAVKDAPTPAAAKDVTRKASMQGSRPLLKDTRDASPSGVIDGEGNTETPEQERVQLRRPVVTDRTPTAERSAAATTTTPITSRDQPELFKVFARRSFKIKDSDKELFETSIEDTGVEASSEVSEMVVSSVRPSSTSPRPPVNTSPATDAQKIGINAISYNRKSVGNPALSFMPPPVSSANEQVNRPQTTATTPKTPPTTASTTKSPQTTASTSKSPQPSTDSSATPPTVYSKILSNRMSGSEVSSGNESEGSVSSPVPIRAPVNQQTKPAMAARPGSAIIWPPRPQASQEDTAPPQPTTAPQDTPHRKSLGSVDTKEASQDGIEVEVSPLDISAARRRFMSASYPPDRPGTSPALGTSPPALTPSPVTPSPSPPAPTPSPPAPTHPPISSNILSRVGSISTTNPATPSFTVTVRTQPPADTPAPSTAPSAPPTGGSPGEQGKGDAGQGQQTAEDWRVLVRQRREGRLKHTKTPDSEEIIIEVRGRKVCVCVCVCE</sequence>
<feature type="compositionally biased region" description="Low complexity" evidence="1">
    <location>
        <begin position="695"/>
        <end position="729"/>
    </location>
</feature>
<feature type="compositionally biased region" description="Low complexity" evidence="1">
    <location>
        <begin position="748"/>
        <end position="767"/>
    </location>
</feature>
<feature type="compositionally biased region" description="Low complexity" evidence="1">
    <location>
        <begin position="197"/>
        <end position="225"/>
    </location>
</feature>
<feature type="compositionally biased region" description="Polar residues" evidence="1">
    <location>
        <begin position="900"/>
        <end position="924"/>
    </location>
</feature>
<feature type="compositionally biased region" description="Basic and acidic residues" evidence="1">
    <location>
        <begin position="962"/>
        <end position="973"/>
    </location>
</feature>
<feature type="compositionally biased region" description="Basic and acidic residues" evidence="1">
    <location>
        <begin position="296"/>
        <end position="347"/>
    </location>
</feature>
<feature type="compositionally biased region" description="Basic and acidic residues" evidence="1">
    <location>
        <begin position="142"/>
        <end position="153"/>
    </location>
</feature>
<protein>
    <submittedName>
        <fullName evidence="2">Uncharacterized protein</fullName>
    </submittedName>
</protein>
<evidence type="ECO:0000256" key="1">
    <source>
        <dbReference type="SAM" id="MobiDB-lite"/>
    </source>
</evidence>
<feature type="region of interest" description="Disordered" evidence="1">
    <location>
        <begin position="1"/>
        <end position="594"/>
    </location>
</feature>
<dbReference type="OrthoDB" id="6621371at2759"/>
<feature type="compositionally biased region" description="Gly residues" evidence="1">
    <location>
        <begin position="944"/>
        <end position="955"/>
    </location>
</feature>
<dbReference type="EMBL" id="VSRR010008565">
    <property type="protein sequence ID" value="MPC48933.1"/>
    <property type="molecule type" value="Genomic_DNA"/>
</dbReference>
<dbReference type="PRINTS" id="PR01217">
    <property type="entry name" value="PRICHEXTENSN"/>
</dbReference>
<feature type="compositionally biased region" description="Low complexity" evidence="1">
    <location>
        <begin position="349"/>
        <end position="367"/>
    </location>
</feature>
<keyword evidence="3" id="KW-1185">Reference proteome</keyword>
<accession>A0A5B7FVE7</accession>
<feature type="compositionally biased region" description="Low complexity" evidence="1">
    <location>
        <begin position="625"/>
        <end position="645"/>
    </location>
</feature>
<feature type="compositionally biased region" description="Low complexity" evidence="1">
    <location>
        <begin position="573"/>
        <end position="587"/>
    </location>
</feature>
<feature type="compositionally biased region" description="Basic and acidic residues" evidence="1">
    <location>
        <begin position="471"/>
        <end position="498"/>
    </location>
</feature>
<evidence type="ECO:0000313" key="2">
    <source>
        <dbReference type="EMBL" id="MPC48933.1"/>
    </source>
</evidence>
<feature type="compositionally biased region" description="Polar residues" evidence="1">
    <location>
        <begin position="161"/>
        <end position="183"/>
    </location>
</feature>
<feature type="compositionally biased region" description="Pro residues" evidence="1">
    <location>
        <begin position="870"/>
        <end position="895"/>
    </location>
</feature>
<comment type="caution">
    <text evidence="2">The sequence shown here is derived from an EMBL/GenBank/DDBJ whole genome shotgun (WGS) entry which is preliminary data.</text>
</comment>
<feature type="region of interest" description="Disordered" evidence="1">
    <location>
        <begin position="624"/>
        <end position="658"/>
    </location>
</feature>
<feature type="compositionally biased region" description="Polar residues" evidence="1">
    <location>
        <begin position="730"/>
        <end position="747"/>
    </location>
</feature>
<evidence type="ECO:0000313" key="3">
    <source>
        <dbReference type="Proteomes" id="UP000324222"/>
    </source>
</evidence>
<dbReference type="AlphaFoldDB" id="A0A5B7FVE7"/>
<feature type="compositionally biased region" description="Basic and acidic residues" evidence="1">
    <location>
        <begin position="103"/>
        <end position="114"/>
    </location>
</feature>
<feature type="compositionally biased region" description="Low complexity" evidence="1">
    <location>
        <begin position="412"/>
        <end position="421"/>
    </location>
</feature>
<feature type="compositionally biased region" description="Polar residues" evidence="1">
    <location>
        <begin position="246"/>
        <end position="264"/>
    </location>
</feature>
<feature type="compositionally biased region" description="Pro residues" evidence="1">
    <location>
        <begin position="232"/>
        <end position="244"/>
    </location>
</feature>
<feature type="compositionally biased region" description="Basic and acidic residues" evidence="1">
    <location>
        <begin position="18"/>
        <end position="29"/>
    </location>
</feature>
<feature type="region of interest" description="Disordered" evidence="1">
    <location>
        <begin position="673"/>
        <end position="983"/>
    </location>
</feature>
<name>A0A5B7FVE7_PORTR</name>
<reference evidence="2 3" key="1">
    <citation type="submission" date="2019-05" db="EMBL/GenBank/DDBJ databases">
        <title>Another draft genome of Portunus trituberculatus and its Hox gene families provides insights of decapod evolution.</title>
        <authorList>
            <person name="Jeong J.-H."/>
            <person name="Song I."/>
            <person name="Kim S."/>
            <person name="Choi T."/>
            <person name="Kim D."/>
            <person name="Ryu S."/>
            <person name="Kim W."/>
        </authorList>
    </citation>
    <scope>NUCLEOTIDE SEQUENCE [LARGE SCALE GENOMIC DNA]</scope>
    <source>
        <tissue evidence="2">Muscle</tissue>
    </source>
</reference>
<gene>
    <name evidence="2" type="ORF">E2C01_042720</name>
</gene>
<organism evidence="2 3">
    <name type="scientific">Portunus trituberculatus</name>
    <name type="common">Swimming crab</name>
    <name type="synonym">Neptunus trituberculatus</name>
    <dbReference type="NCBI Taxonomy" id="210409"/>
    <lineage>
        <taxon>Eukaryota</taxon>
        <taxon>Metazoa</taxon>
        <taxon>Ecdysozoa</taxon>
        <taxon>Arthropoda</taxon>
        <taxon>Crustacea</taxon>
        <taxon>Multicrustacea</taxon>
        <taxon>Malacostraca</taxon>
        <taxon>Eumalacostraca</taxon>
        <taxon>Eucarida</taxon>
        <taxon>Decapoda</taxon>
        <taxon>Pleocyemata</taxon>
        <taxon>Brachyura</taxon>
        <taxon>Eubrachyura</taxon>
        <taxon>Portunoidea</taxon>
        <taxon>Portunidae</taxon>
        <taxon>Portuninae</taxon>
        <taxon>Portunus</taxon>
    </lineage>
</organism>
<feature type="compositionally biased region" description="Basic and acidic residues" evidence="1">
    <location>
        <begin position="65"/>
        <end position="80"/>
    </location>
</feature>
<dbReference type="Proteomes" id="UP000324222">
    <property type="component" value="Unassembled WGS sequence"/>
</dbReference>
<proteinExistence type="predicted"/>